<comment type="subunit">
    <text evidence="2 8">Homodimer.</text>
</comment>
<accession>J3YTL5</accession>
<evidence type="ECO:0000313" key="11">
    <source>
        <dbReference type="Proteomes" id="UP000003937"/>
    </source>
</evidence>
<keyword evidence="4 8" id="KW-0479">Metal-binding</keyword>
<dbReference type="Gene3D" id="3.40.140.10">
    <property type="entry name" value="Cytidine Deaminase, domain 2"/>
    <property type="match status" value="1"/>
</dbReference>
<evidence type="ECO:0000259" key="9">
    <source>
        <dbReference type="PROSITE" id="PS51747"/>
    </source>
</evidence>
<dbReference type="InterPro" id="IPR028883">
    <property type="entry name" value="tRNA_aden_deaminase"/>
</dbReference>
<comment type="cofactor">
    <cofactor evidence="8">
        <name>Zn(2+)</name>
        <dbReference type="ChEBI" id="CHEBI:29105"/>
    </cofactor>
    <text evidence="8">Binds 1 zinc ion per subunit.</text>
</comment>
<dbReference type="AlphaFoldDB" id="J3YTL5"/>
<dbReference type="CDD" id="cd01285">
    <property type="entry name" value="nucleoside_deaminase"/>
    <property type="match status" value="1"/>
</dbReference>
<dbReference type="GO" id="GO:0008270">
    <property type="term" value="F:zinc ion binding"/>
    <property type="evidence" value="ECO:0007669"/>
    <property type="project" value="UniProtKB-UniRule"/>
</dbReference>
<feature type="binding site" evidence="8">
    <location>
        <position position="86"/>
    </location>
    <ligand>
        <name>Zn(2+)</name>
        <dbReference type="ChEBI" id="CHEBI:29105"/>
        <note>catalytic</note>
    </ligand>
</feature>
<gene>
    <name evidence="8" type="primary">tadA</name>
    <name evidence="10" type="ORF">A35E_00514</name>
</gene>
<dbReference type="EC" id="3.5.4.33" evidence="8"/>
<dbReference type="PROSITE" id="PS00903">
    <property type="entry name" value="CYT_DCMP_DEAMINASES_1"/>
    <property type="match status" value="1"/>
</dbReference>
<dbReference type="HAMAP" id="MF_00972">
    <property type="entry name" value="tRNA_aden_deaminase"/>
    <property type="match status" value="1"/>
</dbReference>
<keyword evidence="6 8" id="KW-0862">Zinc</keyword>
<dbReference type="Pfam" id="PF00383">
    <property type="entry name" value="dCMP_cyt_deam_1"/>
    <property type="match status" value="1"/>
</dbReference>
<evidence type="ECO:0000256" key="2">
    <source>
        <dbReference type="ARBA" id="ARBA00011738"/>
    </source>
</evidence>
<dbReference type="PANTHER" id="PTHR11079">
    <property type="entry name" value="CYTOSINE DEAMINASE FAMILY MEMBER"/>
    <property type="match status" value="1"/>
</dbReference>
<keyword evidence="3 8" id="KW-0819">tRNA processing</keyword>
<feature type="active site" description="Proton donor" evidence="8">
    <location>
        <position position="58"/>
    </location>
</feature>
<sequence>MIQNNSDEIWMHHALNLASQAEEKGEVPVGAVVVLDEEIIGEGSNSSIKTHDPTGHAEIIALRHAGQKIKNYRLLKATLFVTLEPCIMCASAMIHARISRLVFGTHDKKTGAAGSLIALFDYPGINFSIKKTGNVLEQLCSDKISNFFRSCRTNKKIKTKK</sequence>
<feature type="binding site" evidence="8">
    <location>
        <position position="89"/>
    </location>
    <ligand>
        <name>Zn(2+)</name>
        <dbReference type="ChEBI" id="CHEBI:29105"/>
        <note>catalytic</note>
    </ligand>
</feature>
<dbReference type="PATRIC" id="fig|134287.3.peg.487"/>
<dbReference type="SUPFAM" id="SSF53927">
    <property type="entry name" value="Cytidine deaminase-like"/>
    <property type="match status" value="1"/>
</dbReference>
<evidence type="ECO:0000256" key="4">
    <source>
        <dbReference type="ARBA" id="ARBA00022723"/>
    </source>
</evidence>
<evidence type="ECO:0000256" key="6">
    <source>
        <dbReference type="ARBA" id="ARBA00022833"/>
    </source>
</evidence>
<evidence type="ECO:0000256" key="1">
    <source>
        <dbReference type="ARBA" id="ARBA00010669"/>
    </source>
</evidence>
<dbReference type="Proteomes" id="UP000003937">
    <property type="component" value="Chromosome"/>
</dbReference>
<organism evidence="10 11">
    <name type="scientific">secondary endosymbiont of Heteropsylla cubana</name>
    <dbReference type="NCBI Taxonomy" id="134287"/>
    <lineage>
        <taxon>Bacteria</taxon>
        <taxon>Pseudomonadati</taxon>
        <taxon>Pseudomonadota</taxon>
        <taxon>Gammaproteobacteria</taxon>
        <taxon>Enterobacterales</taxon>
        <taxon>Enterobacteriaceae</taxon>
        <taxon>aphid secondary symbionts</taxon>
    </lineage>
</organism>
<evidence type="ECO:0000256" key="5">
    <source>
        <dbReference type="ARBA" id="ARBA00022801"/>
    </source>
</evidence>
<keyword evidence="11" id="KW-1185">Reference proteome</keyword>
<dbReference type="PROSITE" id="PS51747">
    <property type="entry name" value="CYT_DCMP_DEAMINASES_2"/>
    <property type="match status" value="1"/>
</dbReference>
<evidence type="ECO:0000256" key="3">
    <source>
        <dbReference type="ARBA" id="ARBA00022694"/>
    </source>
</evidence>
<dbReference type="NCBIfam" id="NF008113">
    <property type="entry name" value="PRK10860.1"/>
    <property type="match status" value="1"/>
</dbReference>
<reference evidence="10 11" key="1">
    <citation type="journal article" date="2012" name="Mol. Biol. Evol.">
        <title>Genome reduction and co-evolution between the primary and secondary bacterial symbionts of psyllids.</title>
        <authorList>
            <person name="Sloan D.B."/>
            <person name="Moran N.A."/>
        </authorList>
    </citation>
    <scope>NUCLEOTIDE SEQUENCE [LARGE SCALE GENOMIC DNA]</scope>
    <source>
        <strain evidence="10">Hcub_S</strain>
    </source>
</reference>
<dbReference type="EMBL" id="CP003547">
    <property type="protein sequence ID" value="AFP85803.1"/>
    <property type="molecule type" value="Genomic_DNA"/>
</dbReference>
<proteinExistence type="inferred from homology"/>
<dbReference type="InterPro" id="IPR002125">
    <property type="entry name" value="CMP_dCMP_dom"/>
</dbReference>
<comment type="catalytic activity">
    <reaction evidence="7 8">
        <text>adenosine(34) in tRNA + H2O + H(+) = inosine(34) in tRNA + NH4(+)</text>
        <dbReference type="Rhea" id="RHEA:43168"/>
        <dbReference type="Rhea" id="RHEA-COMP:10373"/>
        <dbReference type="Rhea" id="RHEA-COMP:10374"/>
        <dbReference type="ChEBI" id="CHEBI:15377"/>
        <dbReference type="ChEBI" id="CHEBI:15378"/>
        <dbReference type="ChEBI" id="CHEBI:28938"/>
        <dbReference type="ChEBI" id="CHEBI:74411"/>
        <dbReference type="ChEBI" id="CHEBI:82852"/>
        <dbReference type="EC" id="3.5.4.33"/>
    </reaction>
</comment>
<feature type="domain" description="CMP/dCMP-type deaminase" evidence="9">
    <location>
        <begin position="5"/>
        <end position="116"/>
    </location>
</feature>
<dbReference type="PANTHER" id="PTHR11079:SF202">
    <property type="entry name" value="TRNA-SPECIFIC ADENOSINE DEAMINASE"/>
    <property type="match status" value="1"/>
</dbReference>
<evidence type="ECO:0000313" key="10">
    <source>
        <dbReference type="EMBL" id="AFP85803.1"/>
    </source>
</evidence>
<evidence type="ECO:0000256" key="7">
    <source>
        <dbReference type="ARBA" id="ARBA00048045"/>
    </source>
</evidence>
<comment type="similarity">
    <text evidence="1">Belongs to the cytidine and deoxycytidylate deaminase family. ADAT2 subfamily.</text>
</comment>
<keyword evidence="5 8" id="KW-0378">Hydrolase</keyword>
<dbReference type="STRING" id="134287.A35E_00514"/>
<protein>
    <recommendedName>
        <fullName evidence="8">tRNA-specific adenosine deaminase</fullName>
        <ecNumber evidence="8">3.5.4.33</ecNumber>
    </recommendedName>
</protein>
<dbReference type="FunFam" id="3.40.140.10:FF:000005">
    <property type="entry name" value="tRNA-specific adenosine deaminase"/>
    <property type="match status" value="1"/>
</dbReference>
<dbReference type="InterPro" id="IPR016192">
    <property type="entry name" value="APOBEC/CMP_deaminase_Zn-bd"/>
</dbReference>
<feature type="binding site" evidence="8">
    <location>
        <position position="56"/>
    </location>
    <ligand>
        <name>Zn(2+)</name>
        <dbReference type="ChEBI" id="CHEBI:29105"/>
        <note>catalytic</note>
    </ligand>
</feature>
<dbReference type="InterPro" id="IPR016193">
    <property type="entry name" value="Cytidine_deaminase-like"/>
</dbReference>
<dbReference type="RefSeq" id="WP_014889100.1">
    <property type="nucleotide sequence ID" value="NC_018420.1"/>
</dbReference>
<dbReference type="GO" id="GO:0052717">
    <property type="term" value="F:tRNA-specific adenosine-34 deaminase activity"/>
    <property type="evidence" value="ECO:0007669"/>
    <property type="project" value="UniProtKB-UniRule"/>
</dbReference>
<comment type="function">
    <text evidence="8">Catalyzes the deamination of adenosine to inosine at the wobble position 34 of tRNA(Arg2).</text>
</comment>
<dbReference type="GO" id="GO:0002100">
    <property type="term" value="P:tRNA wobble adenosine to inosine editing"/>
    <property type="evidence" value="ECO:0007669"/>
    <property type="project" value="UniProtKB-UniRule"/>
</dbReference>
<dbReference type="HOGENOM" id="CLU_025810_3_0_6"/>
<dbReference type="OrthoDB" id="9802676at2"/>
<name>J3YTL5_9ENTR</name>
<dbReference type="KEGG" id="sehc:A35E_00514"/>
<evidence type="ECO:0000256" key="8">
    <source>
        <dbReference type="HAMAP-Rule" id="MF_00972"/>
    </source>
</evidence>